<proteinExistence type="predicted"/>
<evidence type="ECO:0000313" key="2">
    <source>
        <dbReference type="Proteomes" id="UP000002489"/>
    </source>
</evidence>
<reference evidence="2" key="1">
    <citation type="journal article" date="2012" name="Mol. Plant Microbe Interact.">
        <title>A highly conserved effector in Fusarium oxysporum is required for full virulence on Arabidopsis.</title>
        <authorList>
            <person name="Thatcher L.F."/>
            <person name="Gardiner D.M."/>
            <person name="Kazan K."/>
            <person name="Manners J."/>
        </authorList>
    </citation>
    <scope>NUCLEOTIDE SEQUENCE [LARGE SCALE GENOMIC DNA]</scope>
    <source>
        <strain evidence="2">Fo5176</strain>
    </source>
</reference>
<sequence>MTNAQCYNCIYANGAPSCDACPSAIPNGCGGCIGGCPAAEGGTSSSYEVDLVRFRVISAIRFQRRFGFVEQRKDVQSMVSGINCSLEPAAMIAQVPAINPWMIGNNYVTKFLARQPFVRVPDPGRTVVKVEHKTALCQKAEFP</sequence>
<dbReference type="EnsemblFungi" id="FOXG_08890T0">
    <property type="protein sequence ID" value="FOXG_08890P0"/>
    <property type="gene ID" value="FOXG_08890"/>
</dbReference>
<name>A0A0D2XY19_FUSOF</name>
<evidence type="ECO:0000313" key="1">
    <source>
        <dbReference type="EnsemblFungi" id="FOXG_08890P0"/>
    </source>
</evidence>
<accession>A0A0D2XY19</accession>
<dbReference type="AlphaFoldDB" id="A0A0D2XY19"/>
<protein>
    <submittedName>
        <fullName evidence="1">Uncharacterized protein</fullName>
    </submittedName>
</protein>
<reference evidence="1" key="2">
    <citation type="submission" date="2025-08" db="UniProtKB">
        <authorList>
            <consortium name="EnsemblFungi"/>
        </authorList>
    </citation>
    <scope>IDENTIFICATION</scope>
    <source>
        <strain evidence="1">4287 / CBS 123668 / FGSC 9935 / NRRL 34936</strain>
    </source>
</reference>
<dbReference type="Proteomes" id="UP000002489">
    <property type="component" value="Unassembled WGS sequence"/>
</dbReference>
<organism evidence="1 2">
    <name type="scientific">Fusarium oxysporum (strain Fo5176)</name>
    <name type="common">Fusarium vascular wilt</name>
    <dbReference type="NCBI Taxonomy" id="660025"/>
    <lineage>
        <taxon>Eukaryota</taxon>
        <taxon>Fungi</taxon>
        <taxon>Dikarya</taxon>
        <taxon>Ascomycota</taxon>
        <taxon>Pezizomycotina</taxon>
        <taxon>Sordariomycetes</taxon>
        <taxon>Hypocreomycetidae</taxon>
        <taxon>Hypocreales</taxon>
        <taxon>Nectriaceae</taxon>
        <taxon>Fusarium</taxon>
        <taxon>Fusarium oxysporum species complex</taxon>
    </lineage>
</organism>
<dbReference type="STRING" id="426428.A0A0D2XY19"/>